<dbReference type="InterPro" id="IPR001650">
    <property type="entry name" value="Helicase_C-like"/>
</dbReference>
<keyword evidence="2" id="KW-0863">Zinc-finger</keyword>
<dbReference type="GO" id="GO:0005524">
    <property type="term" value="F:ATP binding"/>
    <property type="evidence" value="ECO:0007669"/>
    <property type="project" value="InterPro"/>
</dbReference>
<protein>
    <submittedName>
        <fullName evidence="6">SWIM zinc finger</fullName>
    </submittedName>
</protein>
<dbReference type="InterPro" id="IPR014001">
    <property type="entry name" value="Helicase_ATP-bd"/>
</dbReference>
<proteinExistence type="predicted"/>
<dbReference type="InterPro" id="IPR027417">
    <property type="entry name" value="P-loop_NTPase"/>
</dbReference>
<dbReference type="InterPro" id="IPR049730">
    <property type="entry name" value="SNF2/RAD54-like_C"/>
</dbReference>
<evidence type="ECO:0000256" key="2">
    <source>
        <dbReference type="PROSITE-ProRule" id="PRU00325"/>
    </source>
</evidence>
<keyword evidence="1" id="KW-0378">Hydrolase</keyword>
<dbReference type="PROSITE" id="PS51192">
    <property type="entry name" value="HELICASE_ATP_BIND_1"/>
    <property type="match status" value="1"/>
</dbReference>
<dbReference type="PROSITE" id="PS50966">
    <property type="entry name" value="ZF_SWIM"/>
    <property type="match status" value="1"/>
</dbReference>
<dbReference type="EMBL" id="FORT01000002">
    <property type="protein sequence ID" value="SFJ06765.1"/>
    <property type="molecule type" value="Genomic_DNA"/>
</dbReference>
<feature type="domain" description="Helicase ATP-binding" evidence="4">
    <location>
        <begin position="652"/>
        <end position="815"/>
    </location>
</feature>
<sequence>MSFQLTHRFIQSQCGNLSYEKGKAYHRTGKVTFTAYYPEKPSYEAIVKGNGVEKVTVAFEKDTIEATCTCPSLDSYDLDCQHVAAVLLEILEMQLDGRTPVIDQSGDYRSGRTDTMEPAPYSAVEKQLTSQVLGLFTDTSVKPSRMRFDVRQPLEVEFVCRVVPFGYQKYMFGIELRVGVKRRYIVKKIKEFLERVEQGMPYEFSSHFTYEPSQHCFQKEDAAVLQQLNQIYRNEQLYRETSYRSSGSSREQETRVLLVPPLMWEQLQKALTMVPLAVLDWNNKTYEGIVSAAEGLPLRFAFAEGQSAHYQMEIEGLEQVTIMDSYGLAIAEGKLYSLSSDMCHRLFQLKKLLISSRKGTIQIGQEHMEAFIVQVVPELKKVGNVMIAPTVSSRLVRTQLQAKLYLDRIRDRLLAGLEFQYGDIVLNPLEETGNSRGSDLIVVRDMERERQIIELMDQSGFTKTESGYYLEDEEAEFDFLYQMVPQLEKLLKVYATSAVKIRLHTGSTPPKVRVGVDERTNWLECKFDIAGIPEAEIRGLLHALEDKRKYYRLPGGSLVPLASSEFQDIRGFMEEMGIKGEDIHQMQLRLPIVRGLTLLDPDSKSRSAIHMEKAFRRLLENMRNPDNLDYPVPSSLAGILRDYQIYGYQWLKTLAHYQFGGILADDMGLGKTIQSIAFLVSVLSEIREQKQPALIVSPASLIYNWRNELKKFAPEIRVVLADGTKSERNQILREYEEADVVITSYPLLRRDFASYAEKSFHTLILDEAQAFKNHTTQTARAVKGIQARHRFALTGTPIENGLDELWSISEAVFPGLFPARKGFNELSRQQIAKRIRPFLLRRVKTDVLQELPEKIETLQSTELHPEQKKLYVAYLAKLREETLKHLDKETFDKNKIKILAGLTRLRQLCCHPALFVEDYAGSSAKFEQLLDILEECRQAGRRVLVFSQFTQMLGLIGRELGYAGVPFSYLDGNTPAAERVELCNRFNEGEGNLFLLSLKAGGTGLNLTGADTVILYDLWWNPAVEEQAADRAHRIGQKNVVQVIRLVAEDTVEEKMYELQQKKKNLIEEVIQPEQESLSRLTEEDIKEILMLG</sequence>
<dbReference type="AlphaFoldDB" id="A0A1I3NC63"/>
<evidence type="ECO:0000259" key="4">
    <source>
        <dbReference type="PROSITE" id="PS51192"/>
    </source>
</evidence>
<dbReference type="GO" id="GO:0008270">
    <property type="term" value="F:zinc ion binding"/>
    <property type="evidence" value="ECO:0007669"/>
    <property type="project" value="UniProtKB-KW"/>
</dbReference>
<dbReference type="PANTHER" id="PTHR10799">
    <property type="entry name" value="SNF2/RAD54 HELICASE FAMILY"/>
    <property type="match status" value="1"/>
</dbReference>
<reference evidence="7" key="1">
    <citation type="submission" date="2016-10" db="EMBL/GenBank/DDBJ databases">
        <authorList>
            <person name="Varghese N."/>
            <person name="Submissions S."/>
        </authorList>
    </citation>
    <scope>NUCLEOTIDE SEQUENCE [LARGE SCALE GENOMIC DNA]</scope>
    <source>
        <strain evidence="7">OK042</strain>
    </source>
</reference>
<dbReference type="InterPro" id="IPR013663">
    <property type="entry name" value="Helicase_SWF/SNF/SWI_bac"/>
</dbReference>
<evidence type="ECO:0000313" key="7">
    <source>
        <dbReference type="Proteomes" id="UP000198915"/>
    </source>
</evidence>
<feature type="domain" description="Helicase C-terminal" evidence="5">
    <location>
        <begin position="925"/>
        <end position="1079"/>
    </location>
</feature>
<dbReference type="SMART" id="SM00490">
    <property type="entry name" value="HELICc"/>
    <property type="match status" value="1"/>
</dbReference>
<feature type="domain" description="SWIM-type" evidence="3">
    <location>
        <begin position="53"/>
        <end position="91"/>
    </location>
</feature>
<dbReference type="Pfam" id="PF04434">
    <property type="entry name" value="SWIM"/>
    <property type="match status" value="1"/>
</dbReference>
<evidence type="ECO:0000313" key="6">
    <source>
        <dbReference type="EMBL" id="SFJ06765.1"/>
    </source>
</evidence>
<dbReference type="Gene3D" id="3.40.50.10810">
    <property type="entry name" value="Tandem AAA-ATPase domain"/>
    <property type="match status" value="1"/>
</dbReference>
<evidence type="ECO:0000259" key="3">
    <source>
        <dbReference type="PROSITE" id="PS50966"/>
    </source>
</evidence>
<dbReference type="STRING" id="1884381.SAMN05518846_10227"/>
<keyword evidence="7" id="KW-1185">Reference proteome</keyword>
<organism evidence="6 7">
    <name type="scientific">Brevibacillus centrosporus</name>
    <dbReference type="NCBI Taxonomy" id="54910"/>
    <lineage>
        <taxon>Bacteria</taxon>
        <taxon>Bacillati</taxon>
        <taxon>Bacillota</taxon>
        <taxon>Bacilli</taxon>
        <taxon>Bacillales</taxon>
        <taxon>Paenibacillaceae</taxon>
        <taxon>Brevibacillus</taxon>
    </lineage>
</organism>
<dbReference type="Pfam" id="PF00176">
    <property type="entry name" value="SNF2-rel_dom"/>
    <property type="match status" value="1"/>
</dbReference>
<dbReference type="CDD" id="cd18793">
    <property type="entry name" value="SF2_C_SNF"/>
    <property type="match status" value="1"/>
</dbReference>
<dbReference type="InterPro" id="IPR000330">
    <property type="entry name" value="SNF2_N"/>
</dbReference>
<dbReference type="InterPro" id="IPR038718">
    <property type="entry name" value="SNF2-like_sf"/>
</dbReference>
<dbReference type="Pfam" id="PF08455">
    <property type="entry name" value="SNF2_assoc"/>
    <property type="match status" value="1"/>
</dbReference>
<evidence type="ECO:0000256" key="1">
    <source>
        <dbReference type="ARBA" id="ARBA00022801"/>
    </source>
</evidence>
<evidence type="ECO:0000259" key="5">
    <source>
        <dbReference type="PROSITE" id="PS51194"/>
    </source>
</evidence>
<dbReference type="Gene3D" id="3.40.50.300">
    <property type="entry name" value="P-loop containing nucleotide triphosphate hydrolases"/>
    <property type="match status" value="1"/>
</dbReference>
<dbReference type="SMART" id="SM00487">
    <property type="entry name" value="DEXDc"/>
    <property type="match status" value="1"/>
</dbReference>
<dbReference type="FunFam" id="3.40.50.300:FF:000533">
    <property type="entry name" value="Helicase, Snf2 family"/>
    <property type="match status" value="1"/>
</dbReference>
<dbReference type="InterPro" id="IPR007527">
    <property type="entry name" value="Znf_SWIM"/>
</dbReference>
<dbReference type="RefSeq" id="WP_092266566.1">
    <property type="nucleotide sequence ID" value="NZ_FORT01000002.1"/>
</dbReference>
<dbReference type="Proteomes" id="UP000198915">
    <property type="component" value="Unassembled WGS sequence"/>
</dbReference>
<name>A0A1I3NC63_9BACL</name>
<keyword evidence="2" id="KW-0479">Metal-binding</keyword>
<dbReference type="PROSITE" id="PS51194">
    <property type="entry name" value="HELICASE_CTER"/>
    <property type="match status" value="1"/>
</dbReference>
<dbReference type="Pfam" id="PF00271">
    <property type="entry name" value="Helicase_C"/>
    <property type="match status" value="1"/>
</dbReference>
<accession>A0A1I3NC63</accession>
<gene>
    <name evidence="6" type="ORF">SAMN05518846_10227</name>
</gene>
<keyword evidence="2" id="KW-0862">Zinc</keyword>
<dbReference type="GO" id="GO:0016787">
    <property type="term" value="F:hydrolase activity"/>
    <property type="evidence" value="ECO:0007669"/>
    <property type="project" value="UniProtKB-KW"/>
</dbReference>
<dbReference type="SUPFAM" id="SSF52540">
    <property type="entry name" value="P-loop containing nucleoside triphosphate hydrolases"/>
    <property type="match status" value="2"/>
</dbReference>
<dbReference type="CDD" id="cd18012">
    <property type="entry name" value="DEXQc_arch_SWI2_SNF2"/>
    <property type="match status" value="1"/>
</dbReference>